<dbReference type="RefSeq" id="WP_146104034.1">
    <property type="nucleotide sequence ID" value="NZ_FNVT01000019.1"/>
</dbReference>
<evidence type="ECO:0000313" key="1">
    <source>
        <dbReference type="EMBL" id="SEH01161.1"/>
    </source>
</evidence>
<proteinExistence type="predicted"/>
<reference evidence="1 2" key="1">
    <citation type="submission" date="2016-10" db="EMBL/GenBank/DDBJ databases">
        <authorList>
            <person name="de Groot N.N."/>
        </authorList>
    </citation>
    <scope>NUCLEOTIDE SEQUENCE [LARGE SCALE GENOMIC DNA]</scope>
    <source>
        <strain evidence="1 2">CGMCC 4.7037</strain>
    </source>
</reference>
<sequence length="72" mass="7383">MSPVAQVDLAEDVFDLDIELLVETDSVPPVYACSGSDTTCGTQVSWSGTCSGTQDCGTCSPTYGAKAPGMCI</sequence>
<keyword evidence="2" id="KW-1185">Reference proteome</keyword>
<protein>
    <submittedName>
        <fullName evidence="1">Uncharacterized protein</fullName>
    </submittedName>
</protein>
<dbReference type="OrthoDB" id="9855401at2"/>
<dbReference type="Proteomes" id="UP000236732">
    <property type="component" value="Unassembled WGS sequence"/>
</dbReference>
<dbReference type="EMBL" id="FNVT01000019">
    <property type="protein sequence ID" value="SEH01161.1"/>
    <property type="molecule type" value="Genomic_DNA"/>
</dbReference>
<name>A0A1H6EVP3_9ACTN</name>
<gene>
    <name evidence="1" type="ORF">SAMN05444920_11991</name>
</gene>
<evidence type="ECO:0000313" key="2">
    <source>
        <dbReference type="Proteomes" id="UP000236732"/>
    </source>
</evidence>
<accession>A0A1H6EVP3</accession>
<dbReference type="AlphaFoldDB" id="A0A1H6EVP3"/>
<organism evidence="1 2">
    <name type="scientific">Nonomuraea solani</name>
    <dbReference type="NCBI Taxonomy" id="1144553"/>
    <lineage>
        <taxon>Bacteria</taxon>
        <taxon>Bacillati</taxon>
        <taxon>Actinomycetota</taxon>
        <taxon>Actinomycetes</taxon>
        <taxon>Streptosporangiales</taxon>
        <taxon>Streptosporangiaceae</taxon>
        <taxon>Nonomuraea</taxon>
    </lineage>
</organism>